<organism evidence="7 8">
    <name type="scientific">Penicillium cf. viridicatum</name>
    <dbReference type="NCBI Taxonomy" id="2972119"/>
    <lineage>
        <taxon>Eukaryota</taxon>
        <taxon>Fungi</taxon>
        <taxon>Dikarya</taxon>
        <taxon>Ascomycota</taxon>
        <taxon>Pezizomycotina</taxon>
        <taxon>Eurotiomycetes</taxon>
        <taxon>Eurotiomycetidae</taxon>
        <taxon>Eurotiales</taxon>
        <taxon>Aspergillaceae</taxon>
        <taxon>Penicillium</taxon>
    </lineage>
</organism>
<dbReference type="GO" id="GO:0008270">
    <property type="term" value="F:zinc ion binding"/>
    <property type="evidence" value="ECO:0007669"/>
    <property type="project" value="InterPro"/>
</dbReference>
<keyword evidence="3" id="KW-0805">Transcription regulation</keyword>
<dbReference type="EMBL" id="JAPQKQ010000007">
    <property type="protein sequence ID" value="KAJ5187317.1"/>
    <property type="molecule type" value="Genomic_DNA"/>
</dbReference>
<evidence type="ECO:0000313" key="8">
    <source>
        <dbReference type="Proteomes" id="UP001150942"/>
    </source>
</evidence>
<dbReference type="GO" id="GO:0003700">
    <property type="term" value="F:DNA-binding transcription factor activity"/>
    <property type="evidence" value="ECO:0007669"/>
    <property type="project" value="InterPro"/>
</dbReference>
<dbReference type="AlphaFoldDB" id="A0A9W9J0C8"/>
<dbReference type="Pfam" id="PF02805">
    <property type="entry name" value="Ada_Zn_binding"/>
    <property type="match status" value="1"/>
</dbReference>
<feature type="domain" description="HTH araC/xylS-type" evidence="6">
    <location>
        <begin position="96"/>
        <end position="149"/>
    </location>
</feature>
<keyword evidence="2" id="KW-0808">Transferase</keyword>
<dbReference type="Gene3D" id="3.40.10.10">
    <property type="entry name" value="DNA Methylphosphotriester Repair Domain"/>
    <property type="match status" value="1"/>
</dbReference>
<dbReference type="InterPro" id="IPR004026">
    <property type="entry name" value="Ada_DNA_repair_Zn-bd"/>
</dbReference>
<dbReference type="InterPro" id="IPR035451">
    <property type="entry name" value="Ada-like_dom_sf"/>
</dbReference>
<evidence type="ECO:0000256" key="4">
    <source>
        <dbReference type="ARBA" id="ARBA00023159"/>
    </source>
</evidence>
<name>A0A9W9J0C8_9EURO</name>
<dbReference type="PROSITE" id="PS01124">
    <property type="entry name" value="HTH_ARAC_FAMILY_2"/>
    <property type="match status" value="1"/>
</dbReference>
<dbReference type="GO" id="GO:0008168">
    <property type="term" value="F:methyltransferase activity"/>
    <property type="evidence" value="ECO:0007669"/>
    <property type="project" value="UniProtKB-KW"/>
</dbReference>
<dbReference type="OrthoDB" id="2447880at2759"/>
<accession>A0A9W9J0C8</accession>
<comment type="cofactor">
    <cofactor evidence="1">
        <name>Zn(2+)</name>
        <dbReference type="ChEBI" id="CHEBI:29105"/>
    </cofactor>
</comment>
<reference evidence="7" key="2">
    <citation type="journal article" date="2023" name="IMA Fungus">
        <title>Comparative genomic study of the Penicillium genus elucidates a diverse pangenome and 15 lateral gene transfer events.</title>
        <authorList>
            <person name="Petersen C."/>
            <person name="Sorensen T."/>
            <person name="Nielsen M.R."/>
            <person name="Sondergaard T.E."/>
            <person name="Sorensen J.L."/>
            <person name="Fitzpatrick D.A."/>
            <person name="Frisvad J.C."/>
            <person name="Nielsen K.L."/>
        </authorList>
    </citation>
    <scope>NUCLEOTIDE SEQUENCE</scope>
    <source>
        <strain evidence="7">IBT 20477</strain>
    </source>
</reference>
<evidence type="ECO:0000256" key="3">
    <source>
        <dbReference type="ARBA" id="ARBA00023015"/>
    </source>
</evidence>
<comment type="caution">
    <text evidence="7">The sequence shown here is derived from an EMBL/GenBank/DDBJ whole genome shotgun (WGS) entry which is preliminary data.</text>
</comment>
<dbReference type="GO" id="GO:0043565">
    <property type="term" value="F:sequence-specific DNA binding"/>
    <property type="evidence" value="ECO:0007669"/>
    <property type="project" value="InterPro"/>
</dbReference>
<dbReference type="GO" id="GO:0006281">
    <property type="term" value="P:DNA repair"/>
    <property type="evidence" value="ECO:0007669"/>
    <property type="project" value="InterPro"/>
</dbReference>
<gene>
    <name evidence="7" type="ORF">N7449_010311</name>
</gene>
<reference evidence="7" key="1">
    <citation type="submission" date="2022-11" db="EMBL/GenBank/DDBJ databases">
        <authorList>
            <person name="Petersen C."/>
        </authorList>
    </citation>
    <scope>NUCLEOTIDE SEQUENCE</scope>
    <source>
        <strain evidence="7">IBT 20477</strain>
    </source>
</reference>
<dbReference type="Proteomes" id="UP001150942">
    <property type="component" value="Unassembled WGS sequence"/>
</dbReference>
<dbReference type="Gene3D" id="1.10.10.60">
    <property type="entry name" value="Homeodomain-like"/>
    <property type="match status" value="1"/>
</dbReference>
<evidence type="ECO:0000256" key="2">
    <source>
        <dbReference type="ARBA" id="ARBA00022603"/>
    </source>
</evidence>
<dbReference type="InterPro" id="IPR018060">
    <property type="entry name" value="HTH_AraC"/>
</dbReference>
<dbReference type="Pfam" id="PF00165">
    <property type="entry name" value="HTH_AraC"/>
    <property type="match status" value="1"/>
</dbReference>
<dbReference type="SUPFAM" id="SSF46689">
    <property type="entry name" value="Homeodomain-like"/>
    <property type="match status" value="1"/>
</dbReference>
<sequence length="257" mass="28925">MQAQPSTSIGSDQFQTSHARWRALTHRTPSSHSSFLYGVKSTKIYCRPTCPARLARRANVVFYDTEDQARRDGHRPCKRCQPDNASFVGEREEVVTRVLALLRTKRDDHDLTVKRGLKELAQEVGVTPSYLCRVFKRTMGLTLGAYMREFEREVSDSKTEREVQYPITVGSGIGAAATGLWTPETTAGSPMAPVEGPKEEMAEQQVGNVAEALDLNFDFDEWFWTGGFVQEGFWDEGALNDNLNAEALNHGVYRWDI</sequence>
<evidence type="ECO:0000256" key="1">
    <source>
        <dbReference type="ARBA" id="ARBA00001947"/>
    </source>
</evidence>
<keyword evidence="5" id="KW-0804">Transcription</keyword>
<evidence type="ECO:0000256" key="5">
    <source>
        <dbReference type="ARBA" id="ARBA00023163"/>
    </source>
</evidence>
<proteinExistence type="predicted"/>
<evidence type="ECO:0000313" key="7">
    <source>
        <dbReference type="EMBL" id="KAJ5187317.1"/>
    </source>
</evidence>
<protein>
    <recommendedName>
        <fullName evidence="6">HTH araC/xylS-type domain-containing protein</fullName>
    </recommendedName>
</protein>
<evidence type="ECO:0000259" key="6">
    <source>
        <dbReference type="PROSITE" id="PS01124"/>
    </source>
</evidence>
<keyword evidence="4" id="KW-0010">Activator</keyword>
<dbReference type="SUPFAM" id="SSF57884">
    <property type="entry name" value="Ada DNA repair protein, N-terminal domain (N-Ada 10)"/>
    <property type="match status" value="1"/>
</dbReference>
<keyword evidence="8" id="KW-1185">Reference proteome</keyword>
<keyword evidence="2" id="KW-0489">Methyltransferase</keyword>
<dbReference type="GO" id="GO:0032259">
    <property type="term" value="P:methylation"/>
    <property type="evidence" value="ECO:0007669"/>
    <property type="project" value="UniProtKB-KW"/>
</dbReference>
<dbReference type="InterPro" id="IPR009057">
    <property type="entry name" value="Homeodomain-like_sf"/>
</dbReference>